<evidence type="ECO:0000256" key="1">
    <source>
        <dbReference type="ARBA" id="ARBA00004496"/>
    </source>
</evidence>
<organism evidence="5 6">
    <name type="scientific">Desulfatibacillum aliphaticivorans</name>
    <dbReference type="NCBI Taxonomy" id="218208"/>
    <lineage>
        <taxon>Bacteria</taxon>
        <taxon>Pseudomonadati</taxon>
        <taxon>Thermodesulfobacteriota</taxon>
        <taxon>Desulfobacteria</taxon>
        <taxon>Desulfobacterales</taxon>
        <taxon>Desulfatibacillaceae</taxon>
        <taxon>Desulfatibacillum</taxon>
    </lineage>
</organism>
<dbReference type="GO" id="GO:0007018">
    <property type="term" value="P:microtubule-based movement"/>
    <property type="evidence" value="ECO:0007669"/>
    <property type="project" value="TreeGrafter"/>
</dbReference>
<evidence type="ECO:0000313" key="6">
    <source>
        <dbReference type="Proteomes" id="UP000000739"/>
    </source>
</evidence>
<dbReference type="PANTHER" id="PTHR45783">
    <property type="entry name" value="KINESIN LIGHT CHAIN"/>
    <property type="match status" value="1"/>
</dbReference>
<dbReference type="GO" id="GO:0005871">
    <property type="term" value="C:kinesin complex"/>
    <property type="evidence" value="ECO:0007669"/>
    <property type="project" value="InterPro"/>
</dbReference>
<dbReference type="InterPro" id="IPR011990">
    <property type="entry name" value="TPR-like_helical_dom_sf"/>
</dbReference>
<dbReference type="Gene3D" id="1.25.40.10">
    <property type="entry name" value="Tetratricopeptide repeat domain"/>
    <property type="match status" value="1"/>
</dbReference>
<dbReference type="KEGG" id="dal:Dalk_3995"/>
<name>B8FJL2_DESAL</name>
<proteinExistence type="predicted"/>
<evidence type="ECO:0000256" key="2">
    <source>
        <dbReference type="ARBA" id="ARBA00022490"/>
    </source>
</evidence>
<dbReference type="EMBL" id="CP001322">
    <property type="protein sequence ID" value="ACL05681.1"/>
    <property type="molecule type" value="Genomic_DNA"/>
</dbReference>
<comment type="subcellular location">
    <subcellularLocation>
        <location evidence="1">Cytoplasm</location>
    </subcellularLocation>
</comment>
<keyword evidence="4" id="KW-0802">TPR repeat</keyword>
<sequence>MLGKFDQAEPLYKRAMQITEKTYGRNNPNTANVLFNTGLLCYSRKEYKKAVELVAEATDIMEKTLGADHPETIRYKDNLKNLRKMMD</sequence>
<protein>
    <submittedName>
        <fullName evidence="5">TPR repeat-containing protein</fullName>
    </submittedName>
</protein>
<dbReference type="eggNOG" id="COG0457">
    <property type="taxonomic scope" value="Bacteria"/>
</dbReference>
<keyword evidence="3" id="KW-0677">Repeat</keyword>
<dbReference type="Pfam" id="PF13424">
    <property type="entry name" value="TPR_12"/>
    <property type="match status" value="1"/>
</dbReference>
<evidence type="ECO:0000313" key="5">
    <source>
        <dbReference type="EMBL" id="ACL05681.1"/>
    </source>
</evidence>
<dbReference type="PANTHER" id="PTHR45783:SF3">
    <property type="entry name" value="KINESIN LIGHT CHAIN"/>
    <property type="match status" value="1"/>
</dbReference>
<gene>
    <name evidence="5" type="ordered locus">Dalk_3995</name>
</gene>
<dbReference type="AlphaFoldDB" id="B8FJL2"/>
<dbReference type="GO" id="GO:0019894">
    <property type="term" value="F:kinesin binding"/>
    <property type="evidence" value="ECO:0007669"/>
    <property type="project" value="TreeGrafter"/>
</dbReference>
<dbReference type="InterPro" id="IPR002151">
    <property type="entry name" value="Kinesin_light"/>
</dbReference>
<evidence type="ECO:0000256" key="3">
    <source>
        <dbReference type="ARBA" id="ARBA00022737"/>
    </source>
</evidence>
<reference evidence="5 6" key="1">
    <citation type="journal article" date="2012" name="Environ. Microbiol.">
        <title>The genome sequence of Desulfatibacillum alkenivorans AK-01: a blueprint for anaerobic alkane oxidation.</title>
        <authorList>
            <person name="Callaghan A.V."/>
            <person name="Morris B.E."/>
            <person name="Pereira I.A."/>
            <person name="McInerney M.J."/>
            <person name="Austin R.N."/>
            <person name="Groves J.T."/>
            <person name="Kukor J.J."/>
            <person name="Suflita J.M."/>
            <person name="Young L.Y."/>
            <person name="Zylstra G.J."/>
            <person name="Wawrik B."/>
        </authorList>
    </citation>
    <scope>NUCLEOTIDE SEQUENCE [LARGE SCALE GENOMIC DNA]</scope>
    <source>
        <strain evidence="5 6">AK-01</strain>
    </source>
</reference>
<dbReference type="HOGENOM" id="CLU_000288_125_11_7"/>
<evidence type="ECO:0000256" key="4">
    <source>
        <dbReference type="ARBA" id="ARBA00022803"/>
    </source>
</evidence>
<keyword evidence="6" id="KW-1185">Reference proteome</keyword>
<dbReference type="GO" id="GO:0005737">
    <property type="term" value="C:cytoplasm"/>
    <property type="evidence" value="ECO:0007669"/>
    <property type="project" value="UniProtKB-SubCell"/>
</dbReference>
<dbReference type="SUPFAM" id="SSF48452">
    <property type="entry name" value="TPR-like"/>
    <property type="match status" value="1"/>
</dbReference>
<dbReference type="Proteomes" id="UP000000739">
    <property type="component" value="Chromosome"/>
</dbReference>
<keyword evidence="2" id="KW-0963">Cytoplasm</keyword>
<accession>B8FJL2</accession>